<accession>A0ABM9D8B0</accession>
<gene>
    <name evidence="1" type="ORF">GEAMG1_0818</name>
</gene>
<name>A0ABM9D8B0_9BACT</name>
<evidence type="ECO:0000313" key="1">
    <source>
        <dbReference type="EMBL" id="CAH2030631.1"/>
    </source>
</evidence>
<sequence>MARALTNQMQKALQEIAHGKEISITSRTLTGLVNRGLADVSGKLTNEGWKQAVVALPLEEQCQYLGITYQKLPGLEFKGNPELAAWRYFSSQGYVGGYCEGGPILLLIRAAALEVLTNINTFKSREDACTRATEAQFTIHRQSSHLILNAISTSKTSQIVRHFNEIYSSPLIEEWYPGLTCNSISQLFESLGAERLMQIATAFMEAPYTYRAGWPDLTMTNGVEMLWAEIKTIDRLHLSQITTISRMKPLLPGSVRVVQLTS</sequence>
<organism evidence="1 2">
    <name type="scientific">Trichlorobacter ammonificans</name>
    <dbReference type="NCBI Taxonomy" id="2916410"/>
    <lineage>
        <taxon>Bacteria</taxon>
        <taxon>Pseudomonadati</taxon>
        <taxon>Thermodesulfobacteriota</taxon>
        <taxon>Desulfuromonadia</taxon>
        <taxon>Geobacterales</taxon>
        <taxon>Geobacteraceae</taxon>
        <taxon>Trichlorobacter</taxon>
    </lineage>
</organism>
<dbReference type="RefSeq" id="WP_305731550.1">
    <property type="nucleotide sequence ID" value="NZ_OW150024.1"/>
</dbReference>
<evidence type="ECO:0000313" key="2">
    <source>
        <dbReference type="Proteomes" id="UP001295463"/>
    </source>
</evidence>
<dbReference type="Proteomes" id="UP001295463">
    <property type="component" value="Chromosome"/>
</dbReference>
<protein>
    <submittedName>
        <fullName evidence="1">VRR-NUC domain-containing protein</fullName>
    </submittedName>
</protein>
<dbReference type="EMBL" id="OW150024">
    <property type="protein sequence ID" value="CAH2030631.1"/>
    <property type="molecule type" value="Genomic_DNA"/>
</dbReference>
<reference evidence="1 2" key="1">
    <citation type="submission" date="2022-03" db="EMBL/GenBank/DDBJ databases">
        <authorList>
            <person name="Koch H."/>
        </authorList>
    </citation>
    <scope>NUCLEOTIDE SEQUENCE [LARGE SCALE GENOMIC DNA]</scope>
    <source>
        <strain evidence="1 2">G1</strain>
    </source>
</reference>
<keyword evidence="2" id="KW-1185">Reference proteome</keyword>
<proteinExistence type="predicted"/>